<keyword evidence="4" id="KW-1185">Reference proteome</keyword>
<dbReference type="InterPro" id="IPR001310">
    <property type="entry name" value="Histidine_triad_HIT"/>
</dbReference>
<dbReference type="Proteomes" id="UP001528912">
    <property type="component" value="Unassembled WGS sequence"/>
</dbReference>
<feature type="short sequence motif" description="Histidine triad motif" evidence="1">
    <location>
        <begin position="91"/>
        <end position="95"/>
    </location>
</feature>
<reference evidence="3 4" key="1">
    <citation type="submission" date="2023-03" db="EMBL/GenBank/DDBJ databases">
        <title>YIM 133296 draft genome.</title>
        <authorList>
            <person name="Xiong L."/>
        </authorList>
    </citation>
    <scope>NUCLEOTIDE SEQUENCE [LARGE SCALE GENOMIC DNA]</scope>
    <source>
        <strain evidence="3 4">YIM 133296</strain>
    </source>
</reference>
<dbReference type="Pfam" id="PF01230">
    <property type="entry name" value="HIT"/>
    <property type="match status" value="1"/>
</dbReference>
<comment type="caution">
    <text evidence="3">The sequence shown here is derived from an EMBL/GenBank/DDBJ whole genome shotgun (WGS) entry which is preliminary data.</text>
</comment>
<evidence type="ECO:0000313" key="4">
    <source>
        <dbReference type="Proteomes" id="UP001528912"/>
    </source>
</evidence>
<dbReference type="EMBL" id="JAROAV010000033">
    <property type="protein sequence ID" value="MDF8265217.1"/>
    <property type="molecule type" value="Genomic_DNA"/>
</dbReference>
<evidence type="ECO:0000313" key="3">
    <source>
        <dbReference type="EMBL" id="MDF8265217.1"/>
    </source>
</evidence>
<dbReference type="InterPro" id="IPR036265">
    <property type="entry name" value="HIT-like_sf"/>
</dbReference>
<dbReference type="InterPro" id="IPR011146">
    <property type="entry name" value="HIT-like"/>
</dbReference>
<proteinExistence type="predicted"/>
<dbReference type="PANTHER" id="PTHR46648">
    <property type="entry name" value="HIT FAMILY PROTEIN 1"/>
    <property type="match status" value="1"/>
</dbReference>
<sequence>MATLFSKIIDGEIPGHFVWQDEVCVAFLVIDPLTDGHTIVVPRTEVDQWLDADEELVAHLVGVAKQVGLAQRQAWDAPRAGLMVMGFEVPHLHVHVWPTWSMADFDLSRVTHGEDQKVLADNAQRVRDGLRGLGHSSVVPG</sequence>
<gene>
    <name evidence="3" type="ORF">P4R38_13250</name>
</gene>
<dbReference type="Gene3D" id="3.30.428.10">
    <property type="entry name" value="HIT-like"/>
    <property type="match status" value="1"/>
</dbReference>
<organism evidence="3 4">
    <name type="scientific">Luteipulveratus flavus</name>
    <dbReference type="NCBI Taxonomy" id="3031728"/>
    <lineage>
        <taxon>Bacteria</taxon>
        <taxon>Bacillati</taxon>
        <taxon>Actinomycetota</taxon>
        <taxon>Actinomycetes</taxon>
        <taxon>Micrococcales</taxon>
        <taxon>Dermacoccaceae</taxon>
        <taxon>Luteipulveratus</taxon>
    </lineage>
</organism>
<dbReference type="RefSeq" id="WP_275238667.1">
    <property type="nucleotide sequence ID" value="NZ_JARFJC010000029.1"/>
</dbReference>
<dbReference type="PANTHER" id="PTHR46648:SF1">
    <property type="entry name" value="ADENOSINE 5'-MONOPHOSPHORAMIDASE HNT1"/>
    <property type="match status" value="1"/>
</dbReference>
<name>A0ABT6CA33_9MICO</name>
<evidence type="ECO:0000259" key="2">
    <source>
        <dbReference type="PROSITE" id="PS51084"/>
    </source>
</evidence>
<protein>
    <submittedName>
        <fullName evidence="3">HIT family protein</fullName>
    </submittedName>
</protein>
<dbReference type="PRINTS" id="PR00332">
    <property type="entry name" value="HISTRIAD"/>
</dbReference>
<dbReference type="PROSITE" id="PS51084">
    <property type="entry name" value="HIT_2"/>
    <property type="match status" value="1"/>
</dbReference>
<evidence type="ECO:0000256" key="1">
    <source>
        <dbReference type="PROSITE-ProRule" id="PRU00464"/>
    </source>
</evidence>
<feature type="domain" description="HIT" evidence="2">
    <location>
        <begin position="4"/>
        <end position="107"/>
    </location>
</feature>
<dbReference type="SUPFAM" id="SSF54197">
    <property type="entry name" value="HIT-like"/>
    <property type="match status" value="1"/>
</dbReference>
<accession>A0ABT6CA33</accession>